<dbReference type="Pfam" id="PF13229">
    <property type="entry name" value="Beta_helix"/>
    <property type="match status" value="1"/>
</dbReference>
<reference evidence="3" key="1">
    <citation type="journal article" date="2012" name="Sci. Rep.">
        <title>Genomes of surface isolates of Alteromonas macleodii: the life of a widespread marine opportunistic copiotroph.</title>
        <authorList>
            <person name="Lopez-Perez M."/>
            <person name="Gonzaga A."/>
            <person name="Martin-Cuadrado A.B."/>
            <person name="Onyshchenko O."/>
            <person name="Ghavidel A."/>
            <person name="Ghai R."/>
            <person name="Rodriguez-Valera F."/>
        </authorList>
    </citation>
    <scope>NUCLEOTIDE SEQUENCE [LARGE SCALE GENOMIC DNA]</scope>
    <source>
        <strain evidence="3">English Channel 673</strain>
    </source>
</reference>
<dbReference type="AlphaFoldDB" id="A0AB32ZXS0"/>
<gene>
    <name evidence="2" type="ordered locus">AMEC673_07485</name>
</gene>
<name>A0AB32ZXS0_ALTME</name>
<dbReference type="PROSITE" id="PS51257">
    <property type="entry name" value="PROKAR_LIPOPROTEIN"/>
    <property type="match status" value="1"/>
</dbReference>
<dbReference type="KEGG" id="amg:AMEC673_07485"/>
<dbReference type="EMBL" id="CP003844">
    <property type="protein sequence ID" value="AFT74191.1"/>
    <property type="molecule type" value="Genomic_DNA"/>
</dbReference>
<dbReference type="InterPro" id="IPR039448">
    <property type="entry name" value="Beta_helix"/>
</dbReference>
<dbReference type="SUPFAM" id="SSF51126">
    <property type="entry name" value="Pectin lyase-like"/>
    <property type="match status" value="1"/>
</dbReference>
<organism evidence="2 3">
    <name type="scientific">Alteromonas macleodii (strain English Channel 673)</name>
    <dbReference type="NCBI Taxonomy" id="1004788"/>
    <lineage>
        <taxon>Bacteria</taxon>
        <taxon>Pseudomonadati</taxon>
        <taxon>Pseudomonadota</taxon>
        <taxon>Gammaproteobacteria</taxon>
        <taxon>Alteromonadales</taxon>
        <taxon>Alteromonadaceae</taxon>
        <taxon>Alteromonas/Salinimonas group</taxon>
        <taxon>Alteromonas</taxon>
    </lineage>
</organism>
<dbReference type="SMART" id="SM00710">
    <property type="entry name" value="PbH1"/>
    <property type="match status" value="5"/>
</dbReference>
<dbReference type="RefSeq" id="WP_014976240.1">
    <property type="nucleotide sequence ID" value="NC_018678.1"/>
</dbReference>
<evidence type="ECO:0000313" key="3">
    <source>
        <dbReference type="Proteomes" id="UP000006296"/>
    </source>
</evidence>
<dbReference type="Gene3D" id="2.160.20.10">
    <property type="entry name" value="Single-stranded right-handed beta-helix, Pectin lyase-like"/>
    <property type="match status" value="1"/>
</dbReference>
<accession>A0AB32ZXS0</accession>
<dbReference type="Proteomes" id="UP000006296">
    <property type="component" value="Chromosome"/>
</dbReference>
<evidence type="ECO:0000313" key="2">
    <source>
        <dbReference type="EMBL" id="AFT74191.1"/>
    </source>
</evidence>
<feature type="domain" description="Right handed beta helix" evidence="1">
    <location>
        <begin position="307"/>
        <end position="394"/>
    </location>
</feature>
<proteinExistence type="predicted"/>
<protein>
    <recommendedName>
        <fullName evidence="1">Right handed beta helix domain-containing protein</fullName>
    </recommendedName>
</protein>
<dbReference type="InterPro" id="IPR006626">
    <property type="entry name" value="PbH1"/>
</dbReference>
<sequence>MNSRISAGSIWLIFASAFLIVSCTSSSHKREATTYAVQPGEKLNTYLLANNAQPDNINDLLLKYDGSKKAKRHIKLYRNEIAELFTKKVLDITPSTNSDEIKSRLQSITTEESTALFSLYPIDTAKWMKLISIHSELAENEVYESAIAAGLDPSIVFKASAAGFEDTVTPLINSIGIVIYGQDETSTATVRFRADDEMRWQKGLNLSWEPVYGSFAGSIVYLNADTTYHIEVQITDPNGEQQEHVFQTKTKPNSPPIDPEKVYYLSDIYSGGQLDLEALNISGSADGYAKIIGDGQVIEASSDNLAAVNIGAQSYVMLENLTIKGGQRYGIFAKKAHHIWIKGCNVSEFGREAVDIRDGLAYVSPTTNSPINYDSGIYLERSGIAVIEECEVHSPNLGANSWQVGHPKGANALQVWAYHDSDAYRGEFIVRNNRFYGAPNHRFNDVIEGRKNFERRGGFVRNSAIYNNYLAYANDDLIEIDGGQQNVLVYGNEMEQGYAGISIAPNMLGPSYVFHNHIHNLGDETGKEWTAIKAGGLIARPAGKTYIFENVIDVGRNGIAASKVNGDTTFWIGSQNNIILTDNTGYSVGYCIFDTEKYYKNTSTNDICFNKEVMEARYEFNLGQLSEHPEADNLAYIESIMQAGRAAMDRQMVMPIPNFSKHSIDESFEPLDLKQAHAFDPYYWKLRTEDISITPFAKQYDYGETTIVDNESVAIQGNSWVKIPIDFDVVKSTELTATLLIEGEGAPEIIGLGFETDNKVTSERVIRFFGTQNWGINALKYFSQPSSQITFPLGDFVKGEINYLVFVLDYDGVSKKNNDIKVTFSNVTLRSGSD</sequence>
<evidence type="ECO:0000259" key="1">
    <source>
        <dbReference type="Pfam" id="PF13229"/>
    </source>
</evidence>
<dbReference type="InterPro" id="IPR011050">
    <property type="entry name" value="Pectin_lyase_fold/virulence"/>
</dbReference>
<dbReference type="InterPro" id="IPR012334">
    <property type="entry name" value="Pectin_lyas_fold"/>
</dbReference>